<reference evidence="1 2" key="1">
    <citation type="journal article" date="2005" name="Nucleic Acids Res.">
        <title>Genomic blueprint of Hahella chejuensis, a marine microbe producing an algicidal agent.</title>
        <authorList>
            <person name="Jeong H."/>
            <person name="Yim J.H."/>
            <person name="Lee C."/>
            <person name="Choi S.-H."/>
            <person name="Park Y.K."/>
            <person name="Yoon S.H."/>
            <person name="Hur C.-G."/>
            <person name="Kang H.-Y."/>
            <person name="Kim D."/>
            <person name="Lee H.H."/>
            <person name="Park K.H."/>
            <person name="Park S.-H."/>
            <person name="Park H.-S."/>
            <person name="Lee H.K."/>
            <person name="Oh T.K."/>
            <person name="Kim J.F."/>
        </authorList>
    </citation>
    <scope>NUCLEOTIDE SEQUENCE [LARGE SCALE GENOMIC DNA]</scope>
    <source>
        <strain evidence="1 2">KCTC 2396</strain>
    </source>
</reference>
<proteinExistence type="predicted"/>
<gene>
    <name evidence="1" type="ordered locus">HCH_06441</name>
</gene>
<dbReference type="RefSeq" id="WP_011400138.1">
    <property type="nucleotide sequence ID" value="NC_007645.1"/>
</dbReference>
<dbReference type="KEGG" id="hch:HCH_06441"/>
<name>Q2S8D8_HAHCH</name>
<organism evidence="1 2">
    <name type="scientific">Hahella chejuensis (strain KCTC 2396)</name>
    <dbReference type="NCBI Taxonomy" id="349521"/>
    <lineage>
        <taxon>Bacteria</taxon>
        <taxon>Pseudomonadati</taxon>
        <taxon>Pseudomonadota</taxon>
        <taxon>Gammaproteobacteria</taxon>
        <taxon>Oceanospirillales</taxon>
        <taxon>Hahellaceae</taxon>
        <taxon>Hahella</taxon>
    </lineage>
</organism>
<dbReference type="AlphaFoldDB" id="Q2S8D8"/>
<protein>
    <submittedName>
        <fullName evidence="1">Uncharacterized protein</fullName>
    </submittedName>
</protein>
<dbReference type="EMBL" id="CP000155">
    <property type="protein sequence ID" value="ABC33086.1"/>
    <property type="molecule type" value="Genomic_DNA"/>
</dbReference>
<dbReference type="Proteomes" id="UP000000238">
    <property type="component" value="Chromosome"/>
</dbReference>
<accession>Q2S8D8</accession>
<evidence type="ECO:0000313" key="2">
    <source>
        <dbReference type="Proteomes" id="UP000000238"/>
    </source>
</evidence>
<keyword evidence="2" id="KW-1185">Reference proteome</keyword>
<evidence type="ECO:0000313" key="1">
    <source>
        <dbReference type="EMBL" id="ABC33086.1"/>
    </source>
</evidence>
<dbReference type="HOGENOM" id="CLU_2954108_0_0_6"/>
<sequence length="59" mass="6362">MQSGLVSTWQDATASFTFADSSGVSFLAVLALGTMAYAMARAASARRAQKKVYVKRRDD</sequence>